<protein>
    <submittedName>
        <fullName evidence="2">Bifunctional peptidase and arginyl-hydroxylase JMJD5</fullName>
    </submittedName>
</protein>
<dbReference type="PANTHER" id="PTHR12461">
    <property type="entry name" value="HYPOXIA-INDUCIBLE FACTOR 1 ALPHA INHIBITOR-RELATED"/>
    <property type="match status" value="1"/>
</dbReference>
<dbReference type="PROSITE" id="PS51184">
    <property type="entry name" value="JMJC"/>
    <property type="match status" value="1"/>
</dbReference>
<keyword evidence="3" id="KW-1185">Reference proteome</keyword>
<dbReference type="InterPro" id="IPR041667">
    <property type="entry name" value="Cupin_8"/>
</dbReference>
<comment type="caution">
    <text evidence="2">The sequence shown here is derived from an EMBL/GenBank/DDBJ whole genome shotgun (WGS) entry which is preliminary data.</text>
</comment>
<evidence type="ECO:0000313" key="3">
    <source>
        <dbReference type="Proteomes" id="UP001249851"/>
    </source>
</evidence>
<dbReference type="Pfam" id="PF13621">
    <property type="entry name" value="Cupin_8"/>
    <property type="match status" value="1"/>
</dbReference>
<dbReference type="Proteomes" id="UP001249851">
    <property type="component" value="Unassembled WGS sequence"/>
</dbReference>
<organism evidence="2 3">
    <name type="scientific">Acropora cervicornis</name>
    <name type="common">Staghorn coral</name>
    <dbReference type="NCBI Taxonomy" id="6130"/>
    <lineage>
        <taxon>Eukaryota</taxon>
        <taxon>Metazoa</taxon>
        <taxon>Cnidaria</taxon>
        <taxon>Anthozoa</taxon>
        <taxon>Hexacorallia</taxon>
        <taxon>Scleractinia</taxon>
        <taxon>Astrocoeniina</taxon>
        <taxon>Acroporidae</taxon>
        <taxon>Acropora</taxon>
    </lineage>
</organism>
<dbReference type="InterPro" id="IPR003347">
    <property type="entry name" value="JmjC_dom"/>
</dbReference>
<dbReference type="EMBL" id="JARQWQ010000169">
    <property type="protein sequence ID" value="KAK2547733.1"/>
    <property type="molecule type" value="Genomic_DNA"/>
</dbReference>
<evidence type="ECO:0000259" key="1">
    <source>
        <dbReference type="PROSITE" id="PS51184"/>
    </source>
</evidence>
<gene>
    <name evidence="2" type="ORF">P5673_032200</name>
</gene>
<sequence>MPMASCYAEVLKEKMLTGLLIHCFLSINWSFGLNEHLRGHLKPFGNHREPEIVTDELLFVPDPTQFWEQYVSKNRPVVFREAAKHSRAFELWTEEYLIEQYGNLTLRLESRSESNHRLPTGGDGILGRDSVRHFLQNYQNVDAYVISQIPQPMERDIAIPPCLRCGSFVDSIQEVHLFLSALGGQTKLHQDPYNNIHCIFNGTKDWLLVHPDQTHLIYMSDESEFEWGGYSEINADSVDLEIFPRIKEVQFSKVTMNKGDCIFMPGGYWHQVRSWGYMNSAVAIWFSQLKQFSQEGCDKQDQIAFTPMNQVPILWRYSGHGSLSQGHMDVHILRRFLLTLADGEGKIRLDNFVDQFFNSESDNKREIMKLDEQKRAKALVAYLDPDDKGFITKEYLQNLSIDQLKDILLFIDPNDVSNTEELEYSHIEALDIERLLVECYDSQGIFDEEKFISHYMEDLGGTHKKAWEIVENLRAANKDVSLADPASLIPQVLHKFYSSRVHDPTFERKMYQHLHQHDEL</sequence>
<proteinExistence type="predicted"/>
<dbReference type="SUPFAM" id="SSF51197">
    <property type="entry name" value="Clavaminate synthase-like"/>
    <property type="match status" value="1"/>
</dbReference>
<dbReference type="PANTHER" id="PTHR12461:SF37">
    <property type="entry name" value="JMJC DOMAIN-CONTAINING PROTEIN"/>
    <property type="match status" value="1"/>
</dbReference>
<dbReference type="SMART" id="SM00558">
    <property type="entry name" value="JmjC"/>
    <property type="match status" value="1"/>
</dbReference>
<reference evidence="2" key="2">
    <citation type="journal article" date="2023" name="Science">
        <title>Genomic signatures of disease resistance in endangered staghorn corals.</title>
        <authorList>
            <person name="Vollmer S.V."/>
            <person name="Selwyn J.D."/>
            <person name="Despard B.A."/>
            <person name="Roesel C.L."/>
        </authorList>
    </citation>
    <scope>NUCLEOTIDE SEQUENCE</scope>
    <source>
        <strain evidence="2">K2</strain>
    </source>
</reference>
<dbReference type="AlphaFoldDB" id="A0AAD9PRH6"/>
<reference evidence="2" key="1">
    <citation type="journal article" date="2023" name="G3 (Bethesda)">
        <title>Whole genome assembly and annotation of the endangered Caribbean coral Acropora cervicornis.</title>
        <authorList>
            <person name="Selwyn J.D."/>
            <person name="Vollmer S.V."/>
        </authorList>
    </citation>
    <scope>NUCLEOTIDE SEQUENCE</scope>
    <source>
        <strain evidence="2">K2</strain>
    </source>
</reference>
<name>A0AAD9PRH6_ACRCE</name>
<feature type="domain" description="JmjC" evidence="1">
    <location>
        <begin position="138"/>
        <end position="303"/>
    </location>
</feature>
<evidence type="ECO:0000313" key="2">
    <source>
        <dbReference type="EMBL" id="KAK2547733.1"/>
    </source>
</evidence>
<accession>A0AAD9PRH6</accession>
<dbReference type="FunFam" id="2.60.120.650:FF:000025">
    <property type="entry name" value="Lysine-specific demethylase 8"/>
    <property type="match status" value="1"/>
</dbReference>
<dbReference type="Gene3D" id="2.60.120.650">
    <property type="entry name" value="Cupin"/>
    <property type="match status" value="1"/>
</dbReference>